<comment type="caution">
    <text evidence="5">The sequence shown here is derived from an EMBL/GenBank/DDBJ whole genome shotgun (WGS) entry which is preliminary data.</text>
</comment>
<protein>
    <submittedName>
        <fullName evidence="5">Helix-turn-helix domain-containing protein</fullName>
    </submittedName>
</protein>
<evidence type="ECO:0000313" key="5">
    <source>
        <dbReference type="EMBL" id="MDX8151343.1"/>
    </source>
</evidence>
<evidence type="ECO:0000259" key="3">
    <source>
        <dbReference type="Pfam" id="PF14361"/>
    </source>
</evidence>
<dbReference type="EMBL" id="JAXAVX010000002">
    <property type="protein sequence ID" value="MDX8151343.1"/>
    <property type="molecule type" value="Genomic_DNA"/>
</dbReference>
<evidence type="ECO:0000259" key="4">
    <source>
        <dbReference type="Pfam" id="PF17853"/>
    </source>
</evidence>
<dbReference type="Proteomes" id="UP001277761">
    <property type="component" value="Unassembled WGS sequence"/>
</dbReference>
<dbReference type="Pfam" id="PF14361">
    <property type="entry name" value="RsbRD_N"/>
    <property type="match status" value="1"/>
</dbReference>
<keyword evidence="6" id="KW-1185">Reference proteome</keyword>
<feature type="domain" description="CdaR GGDEF-like" evidence="4">
    <location>
        <begin position="183"/>
        <end position="295"/>
    </location>
</feature>
<dbReference type="InterPro" id="IPR025751">
    <property type="entry name" value="RsbRD_N_dom"/>
</dbReference>
<feature type="domain" description="PucR C-terminal helix-turn-helix" evidence="2">
    <location>
        <begin position="347"/>
        <end position="402"/>
    </location>
</feature>
<dbReference type="InterPro" id="IPR041522">
    <property type="entry name" value="CdaR_GGDEF"/>
</dbReference>
<evidence type="ECO:0000259" key="2">
    <source>
        <dbReference type="Pfam" id="PF13556"/>
    </source>
</evidence>
<gene>
    <name evidence="5" type="ORF">SK069_07060</name>
</gene>
<dbReference type="Pfam" id="PF17853">
    <property type="entry name" value="GGDEF_2"/>
    <property type="match status" value="1"/>
</dbReference>
<accession>A0ABU4VHU6</accession>
<organism evidence="5 6">
    <name type="scientific">Patulibacter brassicae</name>
    <dbReference type="NCBI Taxonomy" id="1705717"/>
    <lineage>
        <taxon>Bacteria</taxon>
        <taxon>Bacillati</taxon>
        <taxon>Actinomycetota</taxon>
        <taxon>Thermoleophilia</taxon>
        <taxon>Solirubrobacterales</taxon>
        <taxon>Patulibacteraceae</taxon>
        <taxon>Patulibacter</taxon>
    </lineage>
</organism>
<dbReference type="InterPro" id="IPR042070">
    <property type="entry name" value="PucR_C-HTH_sf"/>
</dbReference>
<evidence type="ECO:0000256" key="1">
    <source>
        <dbReference type="ARBA" id="ARBA00006754"/>
    </source>
</evidence>
<dbReference type="InterPro" id="IPR025736">
    <property type="entry name" value="PucR_C-HTH_dom"/>
</dbReference>
<reference evidence="5 6" key="1">
    <citation type="submission" date="2023-11" db="EMBL/GenBank/DDBJ databases">
        <authorList>
            <person name="Xu M."/>
            <person name="Jiang T."/>
        </authorList>
    </citation>
    <scope>NUCLEOTIDE SEQUENCE [LARGE SCALE GENOMIC DNA]</scope>
    <source>
        <strain evidence="5 6">SD</strain>
    </source>
</reference>
<dbReference type="Gene3D" id="1.10.10.2840">
    <property type="entry name" value="PucR C-terminal helix-turn-helix domain"/>
    <property type="match status" value="1"/>
</dbReference>
<dbReference type="InterPro" id="IPR051448">
    <property type="entry name" value="CdaR-like_regulators"/>
</dbReference>
<name>A0ABU4VHU6_9ACTN</name>
<evidence type="ECO:0000313" key="6">
    <source>
        <dbReference type="Proteomes" id="UP001277761"/>
    </source>
</evidence>
<dbReference type="Pfam" id="PF13556">
    <property type="entry name" value="HTH_30"/>
    <property type="match status" value="1"/>
</dbReference>
<proteinExistence type="inferred from homology"/>
<feature type="domain" description="RsbT co-antagonist protein RsbRD N-terminal" evidence="3">
    <location>
        <begin position="28"/>
        <end position="171"/>
    </location>
</feature>
<sequence length="414" mass="45008">MSDATIGPGQVQRAIDDAAAFLEHAAAELAPRTAAEIHEGVPELPDAAAVTSQSTSGVQELLAAHARAVRRGIPPHEVHVPEATLEHARMYVRRGIELPVLLRTYRVGQGVLWRLWMRTLDERTPDRDVRLAARDAAGELLFAYMDVIVGRIVEEYHAERDRWRRSLDARRADVVRDLLEGQPVDVDAAGRTLGRDLAGRHLGVVLWTDGDDAATAPARLERAAEEVAAEHGDGRPLVLRASQRVAWAWITPAAGGTAPRGGVLRRDGVSVALGEPGPGVTGFRETHEEAVAGRRLARAAGRPSGTVVAWQRSGLLGLLAAEPALARRFARRELGRLDVDDDATVRLRATLATFLREGSHVGRTAERLGVHPNTVGNRLRQCEAALGRPLDERRVELHAALLVRDGLRHGDPDR</sequence>
<comment type="similarity">
    <text evidence="1">Belongs to the CdaR family.</text>
</comment>
<dbReference type="PANTHER" id="PTHR33744:SF1">
    <property type="entry name" value="DNA-BINDING TRANSCRIPTIONAL ACTIVATOR ADER"/>
    <property type="match status" value="1"/>
</dbReference>
<dbReference type="RefSeq" id="WP_319953493.1">
    <property type="nucleotide sequence ID" value="NZ_JAXAVX010000002.1"/>
</dbReference>
<dbReference type="PANTHER" id="PTHR33744">
    <property type="entry name" value="CARBOHYDRATE DIACID REGULATOR"/>
    <property type="match status" value="1"/>
</dbReference>